<evidence type="ECO:0000256" key="4">
    <source>
        <dbReference type="PROSITE-ProRule" id="PRU00453"/>
    </source>
</evidence>
<reference evidence="7 8" key="1">
    <citation type="submission" date="2014-04" db="EMBL/GenBank/DDBJ databases">
        <authorList>
            <consortium name="DOE Joint Genome Institute"/>
            <person name="Kuo A."/>
            <person name="Kohler A."/>
            <person name="Costa M.D."/>
            <person name="Nagy L.G."/>
            <person name="Floudas D."/>
            <person name="Copeland A."/>
            <person name="Barry K.W."/>
            <person name="Cichocki N."/>
            <person name="Veneault-Fourrey C."/>
            <person name="LaButti K."/>
            <person name="Lindquist E.A."/>
            <person name="Lipzen A."/>
            <person name="Lundell T."/>
            <person name="Morin E."/>
            <person name="Murat C."/>
            <person name="Sun H."/>
            <person name="Tunlid A."/>
            <person name="Henrissat B."/>
            <person name="Grigoriev I.V."/>
            <person name="Hibbett D.S."/>
            <person name="Martin F."/>
            <person name="Nordberg H.P."/>
            <person name="Cantor M.N."/>
            <person name="Hua S.X."/>
        </authorList>
    </citation>
    <scope>NUCLEOTIDE SEQUENCE [LARGE SCALE GENOMIC DNA]</scope>
    <source>
        <strain evidence="7 8">Marx 270</strain>
    </source>
</reference>
<dbReference type="Pfam" id="PF04438">
    <property type="entry name" value="zf-HIT"/>
    <property type="match status" value="1"/>
</dbReference>
<feature type="domain" description="HIT-type" evidence="6">
    <location>
        <begin position="137"/>
        <end position="169"/>
    </location>
</feature>
<dbReference type="STRING" id="870435.A0A0C3PKF9"/>
<keyword evidence="2 4" id="KW-0863">Zinc-finger</keyword>
<keyword evidence="1" id="KW-0479">Metal-binding</keyword>
<dbReference type="Proteomes" id="UP000054217">
    <property type="component" value="Unassembled WGS sequence"/>
</dbReference>
<name>A0A0C3PKF9_PISTI</name>
<dbReference type="EMBL" id="KN831944">
    <property type="protein sequence ID" value="KIO14715.1"/>
    <property type="molecule type" value="Genomic_DNA"/>
</dbReference>
<dbReference type="OrthoDB" id="74807at2759"/>
<feature type="region of interest" description="Disordered" evidence="5">
    <location>
        <begin position="32"/>
        <end position="67"/>
    </location>
</feature>
<dbReference type="GO" id="GO:0005634">
    <property type="term" value="C:nucleus"/>
    <property type="evidence" value="ECO:0007669"/>
    <property type="project" value="UniProtKB-ARBA"/>
</dbReference>
<keyword evidence="8" id="KW-1185">Reference proteome</keyword>
<dbReference type="SUPFAM" id="SSF144232">
    <property type="entry name" value="HIT/MYND zinc finger-like"/>
    <property type="match status" value="1"/>
</dbReference>
<evidence type="ECO:0000256" key="5">
    <source>
        <dbReference type="SAM" id="MobiDB-lite"/>
    </source>
</evidence>
<keyword evidence="3" id="KW-0862">Zinc</keyword>
<reference evidence="8" key="2">
    <citation type="submission" date="2015-01" db="EMBL/GenBank/DDBJ databases">
        <title>Evolutionary Origins and Diversification of the Mycorrhizal Mutualists.</title>
        <authorList>
            <consortium name="DOE Joint Genome Institute"/>
            <consortium name="Mycorrhizal Genomics Consortium"/>
            <person name="Kohler A."/>
            <person name="Kuo A."/>
            <person name="Nagy L.G."/>
            <person name="Floudas D."/>
            <person name="Copeland A."/>
            <person name="Barry K.W."/>
            <person name="Cichocki N."/>
            <person name="Veneault-Fourrey C."/>
            <person name="LaButti K."/>
            <person name="Lindquist E.A."/>
            <person name="Lipzen A."/>
            <person name="Lundell T."/>
            <person name="Morin E."/>
            <person name="Murat C."/>
            <person name="Riley R."/>
            <person name="Ohm R."/>
            <person name="Sun H."/>
            <person name="Tunlid A."/>
            <person name="Henrissat B."/>
            <person name="Grigoriev I.V."/>
            <person name="Hibbett D.S."/>
            <person name="Martin F."/>
        </authorList>
    </citation>
    <scope>NUCLEOTIDE SEQUENCE [LARGE SCALE GENOMIC DNA]</scope>
    <source>
        <strain evidence="8">Marx 270</strain>
    </source>
</reference>
<dbReference type="InterPro" id="IPR039723">
    <property type="entry name" value="Vps71/ZNHIT1"/>
</dbReference>
<evidence type="ECO:0000256" key="3">
    <source>
        <dbReference type="ARBA" id="ARBA00022833"/>
    </source>
</evidence>
<organism evidence="7 8">
    <name type="scientific">Pisolithus tinctorius Marx 270</name>
    <dbReference type="NCBI Taxonomy" id="870435"/>
    <lineage>
        <taxon>Eukaryota</taxon>
        <taxon>Fungi</taxon>
        <taxon>Dikarya</taxon>
        <taxon>Basidiomycota</taxon>
        <taxon>Agaricomycotina</taxon>
        <taxon>Agaricomycetes</taxon>
        <taxon>Agaricomycetidae</taxon>
        <taxon>Boletales</taxon>
        <taxon>Sclerodermatineae</taxon>
        <taxon>Pisolithaceae</taxon>
        <taxon>Pisolithus</taxon>
    </lineage>
</organism>
<dbReference type="HOGENOM" id="CLU_106918_1_0_1"/>
<evidence type="ECO:0000259" key="6">
    <source>
        <dbReference type="PROSITE" id="PS51083"/>
    </source>
</evidence>
<dbReference type="InterPro" id="IPR007529">
    <property type="entry name" value="Znf_HIT"/>
</dbReference>
<evidence type="ECO:0000256" key="1">
    <source>
        <dbReference type="ARBA" id="ARBA00022723"/>
    </source>
</evidence>
<gene>
    <name evidence="7" type="ORF">M404DRAFT_991462</name>
</gene>
<protein>
    <recommendedName>
        <fullName evidence="6">HIT-type domain-containing protein</fullName>
    </recommendedName>
</protein>
<evidence type="ECO:0000313" key="8">
    <source>
        <dbReference type="Proteomes" id="UP000054217"/>
    </source>
</evidence>
<dbReference type="GO" id="GO:0006338">
    <property type="term" value="P:chromatin remodeling"/>
    <property type="evidence" value="ECO:0007669"/>
    <property type="project" value="InterPro"/>
</dbReference>
<sequence>MPPHKKAREQATRQVNVAKQVLDPEVLTKRTKRHLEELERTNYSASVTLNDPDSEPESSTNPKSKFRARQMVISDKRTFGNSKPKKKSSMNVRTAVLYRKGLAALVDESGISTLPSTVPSYLTATAPPSPYPARLLCSVCGYKGAYKCKKCAMPYCDMNCGQVHDETRCERRVI</sequence>
<accession>A0A0C3PKF9</accession>
<proteinExistence type="predicted"/>
<dbReference type="PANTHER" id="PTHR13093">
    <property type="entry name" value="ZINC FINGER HIT DOMAIN CONTAINING PROTEIN 1"/>
    <property type="match status" value="1"/>
</dbReference>
<dbReference type="AlphaFoldDB" id="A0A0C3PKF9"/>
<dbReference type="PROSITE" id="PS51083">
    <property type="entry name" value="ZF_HIT"/>
    <property type="match status" value="1"/>
</dbReference>
<dbReference type="InParanoid" id="A0A0C3PKF9"/>
<evidence type="ECO:0000256" key="2">
    <source>
        <dbReference type="ARBA" id="ARBA00022771"/>
    </source>
</evidence>
<evidence type="ECO:0000313" key="7">
    <source>
        <dbReference type="EMBL" id="KIO14715.1"/>
    </source>
</evidence>
<dbReference type="CDD" id="cd21437">
    <property type="entry name" value="zf-HIT_ZNHIT1_like"/>
    <property type="match status" value="1"/>
</dbReference>
<feature type="compositionally biased region" description="Polar residues" evidence="5">
    <location>
        <begin position="41"/>
        <end position="63"/>
    </location>
</feature>
<dbReference type="GO" id="GO:0008270">
    <property type="term" value="F:zinc ion binding"/>
    <property type="evidence" value="ECO:0007669"/>
    <property type="project" value="UniProtKB-UniRule"/>
</dbReference>
<dbReference type="FunCoup" id="A0A0C3PKF9">
    <property type="interactions" value="29"/>
</dbReference>